<keyword evidence="10" id="KW-1185">Reference proteome</keyword>
<feature type="transmembrane region" description="Helical" evidence="7">
    <location>
        <begin position="24"/>
        <end position="45"/>
    </location>
</feature>
<evidence type="ECO:0000259" key="8">
    <source>
        <dbReference type="Pfam" id="PF20684"/>
    </source>
</evidence>
<evidence type="ECO:0000256" key="1">
    <source>
        <dbReference type="ARBA" id="ARBA00004141"/>
    </source>
</evidence>
<dbReference type="PANTHER" id="PTHR33048:SF47">
    <property type="entry name" value="INTEGRAL MEMBRANE PROTEIN-RELATED"/>
    <property type="match status" value="1"/>
</dbReference>
<evidence type="ECO:0000256" key="7">
    <source>
        <dbReference type="SAM" id="Phobius"/>
    </source>
</evidence>
<evidence type="ECO:0000256" key="6">
    <source>
        <dbReference type="SAM" id="MobiDB-lite"/>
    </source>
</evidence>
<dbReference type="Pfam" id="PF20684">
    <property type="entry name" value="Fung_rhodopsin"/>
    <property type="match status" value="1"/>
</dbReference>
<dbReference type="PANTHER" id="PTHR33048">
    <property type="entry name" value="PTH11-LIKE INTEGRAL MEMBRANE PROTEIN (AFU_ORTHOLOGUE AFUA_5G11245)"/>
    <property type="match status" value="1"/>
</dbReference>
<feature type="transmembrane region" description="Helical" evidence="7">
    <location>
        <begin position="131"/>
        <end position="151"/>
    </location>
</feature>
<dbReference type="Proteomes" id="UP000716446">
    <property type="component" value="Unassembled WGS sequence"/>
</dbReference>
<name>A0A9N8J7J5_9PEZI</name>
<feature type="transmembrane region" description="Helical" evidence="7">
    <location>
        <begin position="255"/>
        <end position="278"/>
    </location>
</feature>
<feature type="transmembrane region" description="Helical" evidence="7">
    <location>
        <begin position="181"/>
        <end position="203"/>
    </location>
</feature>
<comment type="subcellular location">
    <subcellularLocation>
        <location evidence="1">Membrane</location>
        <topology evidence="1">Multi-pass membrane protein</topology>
    </subcellularLocation>
</comment>
<keyword evidence="3 7" id="KW-1133">Transmembrane helix</keyword>
<dbReference type="InterPro" id="IPR049326">
    <property type="entry name" value="Rhodopsin_dom_fungi"/>
</dbReference>
<accession>A0A9N8J7J5</accession>
<dbReference type="AlphaFoldDB" id="A0A9N8J7J5"/>
<comment type="caution">
    <text evidence="9">The sequence shown here is derived from an EMBL/GenBank/DDBJ whole genome shotgun (WGS) entry which is preliminary data.</text>
</comment>
<dbReference type="GO" id="GO:0016020">
    <property type="term" value="C:membrane"/>
    <property type="evidence" value="ECO:0007669"/>
    <property type="project" value="UniProtKB-SubCell"/>
</dbReference>
<evidence type="ECO:0000256" key="5">
    <source>
        <dbReference type="ARBA" id="ARBA00038359"/>
    </source>
</evidence>
<dbReference type="InterPro" id="IPR052337">
    <property type="entry name" value="SAT4-like"/>
</dbReference>
<keyword evidence="2 7" id="KW-0812">Transmembrane</keyword>
<feature type="compositionally biased region" description="Basic and acidic residues" evidence="6">
    <location>
        <begin position="297"/>
        <end position="311"/>
    </location>
</feature>
<evidence type="ECO:0000256" key="3">
    <source>
        <dbReference type="ARBA" id="ARBA00022989"/>
    </source>
</evidence>
<sequence>MAFYEDEHGTIQIGALQGSTRRDLLRLCIPMMVLTTLSVAMRVYVRGYMTRTFGIEDWLVIPAYVVFMVLCICAIAIGQWLLNEDVMVHYARIIKLTIGNSVLYIVDQVLIKISIGAYCHRICERWQRYIIVGTVSIFSLYNLAFLFVSTFQCGVPTVSNLVRANSDGHCIDWEHVVRPLLYVSVALNAACDWVFVLACLPVLAKLRRMPIDEIVCIYFLIFLATGASVLSLVRLRFLPAGGTDVLLLKHNSDFAVLSFIEAGTAIITVCMATLHPLFQACVRRRGTSRYPATSSPRKPDSSEPISSEKKQAGPVNMEELSTEHSSLGRIGILPTIYDSEIGTMTERDSPELGYTNDWT</sequence>
<evidence type="ECO:0000256" key="2">
    <source>
        <dbReference type="ARBA" id="ARBA00022692"/>
    </source>
</evidence>
<reference evidence="9" key="1">
    <citation type="submission" date="2020-06" db="EMBL/GenBank/DDBJ databases">
        <authorList>
            <person name="Onetto C."/>
        </authorList>
    </citation>
    <scope>NUCLEOTIDE SEQUENCE</scope>
</reference>
<feature type="transmembrane region" description="Helical" evidence="7">
    <location>
        <begin position="215"/>
        <end position="235"/>
    </location>
</feature>
<dbReference type="EMBL" id="CAIJEN010000001">
    <property type="protein sequence ID" value="CAD0082253.1"/>
    <property type="molecule type" value="Genomic_DNA"/>
</dbReference>
<feature type="domain" description="Rhodopsin" evidence="8">
    <location>
        <begin position="41"/>
        <end position="279"/>
    </location>
</feature>
<evidence type="ECO:0000313" key="10">
    <source>
        <dbReference type="Proteomes" id="UP000716446"/>
    </source>
</evidence>
<gene>
    <name evidence="9" type="ORF">AWRI4619_LOCUS820</name>
</gene>
<proteinExistence type="inferred from homology"/>
<comment type="similarity">
    <text evidence="5">Belongs to the SAT4 family.</text>
</comment>
<evidence type="ECO:0000256" key="4">
    <source>
        <dbReference type="ARBA" id="ARBA00023136"/>
    </source>
</evidence>
<evidence type="ECO:0000313" key="9">
    <source>
        <dbReference type="EMBL" id="CAD0082253.1"/>
    </source>
</evidence>
<organism evidence="9 10">
    <name type="scientific">Aureobasidium vineae</name>
    <dbReference type="NCBI Taxonomy" id="2773715"/>
    <lineage>
        <taxon>Eukaryota</taxon>
        <taxon>Fungi</taxon>
        <taxon>Dikarya</taxon>
        <taxon>Ascomycota</taxon>
        <taxon>Pezizomycotina</taxon>
        <taxon>Dothideomycetes</taxon>
        <taxon>Dothideomycetidae</taxon>
        <taxon>Dothideales</taxon>
        <taxon>Saccotheciaceae</taxon>
        <taxon>Aureobasidium</taxon>
    </lineage>
</organism>
<feature type="non-terminal residue" evidence="9">
    <location>
        <position position="359"/>
    </location>
</feature>
<feature type="region of interest" description="Disordered" evidence="6">
    <location>
        <begin position="288"/>
        <end position="323"/>
    </location>
</feature>
<protein>
    <recommendedName>
        <fullName evidence="8">Rhodopsin domain-containing protein</fullName>
    </recommendedName>
</protein>
<keyword evidence="4 7" id="KW-0472">Membrane</keyword>
<feature type="transmembrane region" description="Helical" evidence="7">
    <location>
        <begin position="57"/>
        <end position="82"/>
    </location>
</feature>